<dbReference type="GO" id="GO:0004565">
    <property type="term" value="F:beta-galactosidase activity"/>
    <property type="evidence" value="ECO:0007669"/>
    <property type="project" value="UniProtKB-EC"/>
</dbReference>
<sequence>MASLGTAALLPLVAPAQADTIRAPGPTDHEVTTLKGHFIDTRAFKPTLLRNQVPVGSERLREETGLDIRRLEADGHDRFPGLQVLIGRAENRQRNAMGASEIYIATRDDGRFVALLPDAGTIIRGDADGEQTLIRFDALHAHAPHVVDSLEPLRQELPGTMESRSGQRSLALNRNAAGELVIDLLAGFSARSATYIGDHEAYALAQVASVNRALEQSRVPGVRLRLVGTQVLPDDLPVTTASLSRLGSLFADGMGRYSPDLVAAFVVGEPKQDTAVGWAYVNGRYSINYINSAAVFRHEVAHNAGGSHCSDGSSHKFGYNNGRVGTILCGNQVPFFSNPELKDRLGLPLGDARTANMARVWRENAAKMSAYSPSVVALEEERQDRLLEERVSLGRDQWHYIPLDVPEGTRRLVILGSLGDGSDRGNDRAALLLKRGAKPTADDHDLASRDSISPFLALDEPAPGRWYLAVRPEKGRALEDMHLQSFAYAVEKDHAKARYLRLVATSSIDGKALASAAELNLADARGRLLSREGWRVHSVSSANAASEGGSHAIDGRANSYWTTVPGAAYPHEMVIDLGAEQRFSQLHYLPQQVRGLEGNIKGYRIYGSDSPTGDWSLLGEGEFAATNDVQVAGLKAREAAQPPLVAIAGVTEAEAGAAVTLDASASSDPQGGALSYAWSVTPRLDYEFDGPRLAFKAPELDRDTRYVFTLTLDNGRKSASSQHPVLVKAHRSLGCQPDWSAQTIYWQGDKVQLGGRLFEARWWSRGQRPGDPAFTGGEGSGKVWSDLGACQGDAKPETPPAEPPAILPPQASIDGLSEARAGDSVRLSAAGSSDPNGLPLTYRWSVTPSLDFQAKGADLSFVAPKLDKDQTYSFSLVLGNGHHQVTRNHQVRVQGEPTQHPGACAQPWSAGAVYREQDQVTHGGRLYQARWWTRGSEPGNPAFTGADGSGKVWRDQGTCR</sequence>
<keyword evidence="3" id="KW-0732">Signal</keyword>
<feature type="chain" id="PRO_5041896883" evidence="3">
    <location>
        <begin position="19"/>
        <end position="960"/>
    </location>
</feature>
<keyword evidence="1 5" id="KW-0378">Hydrolase</keyword>
<dbReference type="Pfam" id="PF00754">
    <property type="entry name" value="F5_F8_type_C"/>
    <property type="match status" value="1"/>
</dbReference>
<dbReference type="InterPro" id="IPR008979">
    <property type="entry name" value="Galactose-bd-like_sf"/>
</dbReference>
<dbReference type="KEGG" id="pfuw:KF707C_10770"/>
<dbReference type="Proteomes" id="UP000218554">
    <property type="component" value="Chromosome"/>
</dbReference>
<dbReference type="SUPFAM" id="SSF49785">
    <property type="entry name" value="Galactose-binding domain-like"/>
    <property type="match status" value="1"/>
</dbReference>
<dbReference type="Pfam" id="PF02839">
    <property type="entry name" value="CBM_5_12"/>
    <property type="match status" value="1"/>
</dbReference>
<keyword evidence="5" id="KW-0326">Glycosidase</keyword>
<evidence type="ECO:0000313" key="6">
    <source>
        <dbReference type="Proteomes" id="UP000218554"/>
    </source>
</evidence>
<dbReference type="Gene3D" id="2.60.40.10">
    <property type="entry name" value="Immunoglobulins"/>
    <property type="match status" value="2"/>
</dbReference>
<evidence type="ECO:0000313" key="5">
    <source>
        <dbReference type="EMBL" id="BAU72765.1"/>
    </source>
</evidence>
<dbReference type="GO" id="GO:0005975">
    <property type="term" value="P:carbohydrate metabolic process"/>
    <property type="evidence" value="ECO:0007669"/>
    <property type="project" value="InterPro"/>
</dbReference>
<dbReference type="EC" id="3.2.1.23" evidence="5"/>
<dbReference type="Gene3D" id="2.10.10.20">
    <property type="entry name" value="Carbohydrate-binding module superfamily 5/12"/>
    <property type="match status" value="2"/>
</dbReference>
<reference evidence="6" key="1">
    <citation type="submission" date="2015-05" db="EMBL/GenBank/DDBJ databases">
        <title>Draft genome sequencing of a biphenyl-degrading bacterium, Pseudomonas balearica KF707 (=NBRC110670).</title>
        <authorList>
            <person name="Kimura N."/>
            <person name="Hirose J."/>
            <person name="Watanabe T."/>
            <person name="Suenaga H."/>
            <person name="Fujihara H."/>
            <person name="Noguchi M."/>
            <person name="Hashimoto M."/>
            <person name="Shimodaira J."/>
            <person name="Tsuchikane K."/>
            <person name="Hosoyama A."/>
            <person name="Yamazoe A."/>
            <person name="Fujita N."/>
            <person name="Furukawa K."/>
        </authorList>
    </citation>
    <scope>NUCLEOTIDE SEQUENCE [LARGE SCALE GENOMIC DNA]</scope>
    <source>
        <strain evidence="6">DSM 10086 / NBRC 110670 / KF707</strain>
    </source>
</reference>
<evidence type="ECO:0000256" key="1">
    <source>
        <dbReference type="ARBA" id="ARBA00022801"/>
    </source>
</evidence>
<dbReference type="SUPFAM" id="SSF51055">
    <property type="entry name" value="Carbohydrate binding domain"/>
    <property type="match status" value="2"/>
</dbReference>
<dbReference type="PROSITE" id="PS50022">
    <property type="entry name" value="FA58C_3"/>
    <property type="match status" value="1"/>
</dbReference>
<keyword evidence="6" id="KW-1185">Reference proteome</keyword>
<evidence type="ECO:0000256" key="3">
    <source>
        <dbReference type="SAM" id="SignalP"/>
    </source>
</evidence>
<dbReference type="CDD" id="cd12215">
    <property type="entry name" value="ChiC_BD"/>
    <property type="match status" value="2"/>
</dbReference>
<proteinExistence type="predicted"/>
<dbReference type="GO" id="GO:0005576">
    <property type="term" value="C:extracellular region"/>
    <property type="evidence" value="ECO:0007669"/>
    <property type="project" value="InterPro"/>
</dbReference>
<feature type="domain" description="F5/8 type C" evidence="4">
    <location>
        <begin position="514"/>
        <end position="616"/>
    </location>
</feature>
<reference evidence="5 6" key="2">
    <citation type="journal article" date="2017" name="Int. J. Syst. Evol. Microbiol.">
        <title>Pseudomonas furukawaii sp. nov., a polychlorinated biphenyl-degrading bacterium isolated from biphenyl-contaminated soil in Japan.</title>
        <authorList>
            <person name="Kimura N."/>
            <person name="Watanabe T."/>
            <person name="Suenaga H."/>
            <person name="Fujihara H."/>
            <person name="Futagami T."/>
            <person name="Goto M."/>
            <person name="Hanada S."/>
            <person name="Hirose J."/>
        </authorList>
    </citation>
    <scope>NUCLEOTIDE SEQUENCE [LARGE SCALE GENOMIC DNA]</scope>
    <source>
        <strain evidence="6">DSM 10086 / NBRC 110670 / KF707</strain>
    </source>
</reference>
<dbReference type="InterPro" id="IPR013783">
    <property type="entry name" value="Ig-like_fold"/>
</dbReference>
<gene>
    <name evidence="5" type="ORF">KF707C_10770</name>
</gene>
<dbReference type="AlphaFoldDB" id="A0AAD1BXC3"/>
<dbReference type="EMBL" id="AP014862">
    <property type="protein sequence ID" value="BAU72765.1"/>
    <property type="molecule type" value="Genomic_DNA"/>
</dbReference>
<dbReference type="InterPro" id="IPR000421">
    <property type="entry name" value="FA58C"/>
</dbReference>
<dbReference type="Gene3D" id="2.60.120.380">
    <property type="match status" value="1"/>
</dbReference>
<feature type="region of interest" description="Disordered" evidence="2">
    <location>
        <begin position="787"/>
        <end position="811"/>
    </location>
</feature>
<name>A0AAD1BXC3_METFU</name>
<dbReference type="InterPro" id="IPR003610">
    <property type="entry name" value="CBM5/12"/>
</dbReference>
<evidence type="ECO:0000256" key="2">
    <source>
        <dbReference type="SAM" id="MobiDB-lite"/>
    </source>
</evidence>
<protein>
    <submittedName>
        <fullName evidence="5">Beta-galactosidase</fullName>
        <ecNumber evidence="5">3.2.1.23</ecNumber>
    </submittedName>
</protein>
<feature type="compositionally biased region" description="Pro residues" evidence="2">
    <location>
        <begin position="797"/>
        <end position="807"/>
    </location>
</feature>
<dbReference type="InterPro" id="IPR036573">
    <property type="entry name" value="CBM_sf_5/12"/>
</dbReference>
<dbReference type="GO" id="GO:0030246">
    <property type="term" value="F:carbohydrate binding"/>
    <property type="evidence" value="ECO:0007669"/>
    <property type="project" value="InterPro"/>
</dbReference>
<organism evidence="5 6">
    <name type="scientific">Metapseudomonas furukawaii</name>
    <name type="common">Pseudomonas furukawaii</name>
    <dbReference type="NCBI Taxonomy" id="1149133"/>
    <lineage>
        <taxon>Bacteria</taxon>
        <taxon>Pseudomonadati</taxon>
        <taxon>Pseudomonadota</taxon>
        <taxon>Gammaproteobacteria</taxon>
        <taxon>Pseudomonadales</taxon>
        <taxon>Pseudomonadaceae</taxon>
        <taxon>Metapseudomonas</taxon>
    </lineage>
</organism>
<dbReference type="SUPFAM" id="SSF55486">
    <property type="entry name" value="Metalloproteases ('zincins'), catalytic domain"/>
    <property type="match status" value="1"/>
</dbReference>
<dbReference type="Gene3D" id="2.60.120.260">
    <property type="entry name" value="Galactose-binding domain-like"/>
    <property type="match status" value="1"/>
</dbReference>
<feature type="region of interest" description="Disordered" evidence="2">
    <location>
        <begin position="937"/>
        <end position="960"/>
    </location>
</feature>
<accession>A0AAD1BXC3</accession>
<dbReference type="SMART" id="SM00495">
    <property type="entry name" value="ChtBD3"/>
    <property type="match status" value="2"/>
</dbReference>
<evidence type="ECO:0000259" key="4">
    <source>
        <dbReference type="PROSITE" id="PS50022"/>
    </source>
</evidence>
<feature type="signal peptide" evidence="3">
    <location>
        <begin position="1"/>
        <end position="18"/>
    </location>
</feature>